<gene>
    <name evidence="2" type="ORF">HCN44_006500</name>
</gene>
<name>A0A834Y0A1_APHGI</name>
<evidence type="ECO:0000259" key="1">
    <source>
        <dbReference type="PROSITE" id="PS00028"/>
    </source>
</evidence>
<protein>
    <recommendedName>
        <fullName evidence="1">C2H2-type domain-containing protein</fullName>
    </recommendedName>
</protein>
<feature type="domain" description="C2H2-type" evidence="1">
    <location>
        <begin position="101"/>
        <end position="122"/>
    </location>
</feature>
<dbReference type="InterPro" id="IPR013087">
    <property type="entry name" value="Znf_C2H2_type"/>
</dbReference>
<reference evidence="2 3" key="1">
    <citation type="submission" date="2020-08" db="EMBL/GenBank/DDBJ databases">
        <title>Aphidius gifuensis genome sequencing and assembly.</title>
        <authorList>
            <person name="Du Z."/>
        </authorList>
    </citation>
    <scope>NUCLEOTIDE SEQUENCE [LARGE SCALE GENOMIC DNA]</scope>
    <source>
        <strain evidence="2">YNYX2018</strain>
        <tissue evidence="2">Adults</tissue>
    </source>
</reference>
<dbReference type="EMBL" id="JACMRX010000002">
    <property type="protein sequence ID" value="KAF7995393.1"/>
    <property type="molecule type" value="Genomic_DNA"/>
</dbReference>
<comment type="caution">
    <text evidence="2">The sequence shown here is derived from an EMBL/GenBank/DDBJ whole genome shotgun (WGS) entry which is preliminary data.</text>
</comment>
<proteinExistence type="predicted"/>
<dbReference type="PROSITE" id="PS00028">
    <property type="entry name" value="ZINC_FINGER_C2H2_1"/>
    <property type="match status" value="1"/>
</dbReference>
<evidence type="ECO:0000313" key="3">
    <source>
        <dbReference type="Proteomes" id="UP000639338"/>
    </source>
</evidence>
<sequence>MSQPDMEIESPESRRATRLLMKRTKKFNWGRVRSSKDNVKEENQKPKLEIRKLNANSLSIKKSKISDSFVKMANFVFLFQQINIEEKENRIPKLPEVIIQCEHCHTHFLNPKLYKMHLEESHNTIVADNPSNLNL</sequence>
<dbReference type="Proteomes" id="UP000639338">
    <property type="component" value="Unassembled WGS sequence"/>
</dbReference>
<evidence type="ECO:0000313" key="2">
    <source>
        <dbReference type="EMBL" id="KAF7995393.1"/>
    </source>
</evidence>
<keyword evidence="3" id="KW-1185">Reference proteome</keyword>
<accession>A0A834Y0A1</accession>
<organism evidence="2 3">
    <name type="scientific">Aphidius gifuensis</name>
    <name type="common">Parasitoid wasp</name>
    <dbReference type="NCBI Taxonomy" id="684658"/>
    <lineage>
        <taxon>Eukaryota</taxon>
        <taxon>Metazoa</taxon>
        <taxon>Ecdysozoa</taxon>
        <taxon>Arthropoda</taxon>
        <taxon>Hexapoda</taxon>
        <taxon>Insecta</taxon>
        <taxon>Pterygota</taxon>
        <taxon>Neoptera</taxon>
        <taxon>Endopterygota</taxon>
        <taxon>Hymenoptera</taxon>
        <taxon>Apocrita</taxon>
        <taxon>Ichneumonoidea</taxon>
        <taxon>Braconidae</taxon>
        <taxon>Aphidiinae</taxon>
        <taxon>Aphidius</taxon>
    </lineage>
</organism>
<dbReference type="AlphaFoldDB" id="A0A834Y0A1"/>